<evidence type="ECO:0000256" key="11">
    <source>
        <dbReference type="ARBA" id="ARBA00023027"/>
    </source>
</evidence>
<keyword evidence="10 16" id="KW-1133">Transmembrane helix</keyword>
<dbReference type="InterPro" id="IPR001516">
    <property type="entry name" value="Proton_antipo_N"/>
</dbReference>
<dbReference type="GO" id="GO:0005743">
    <property type="term" value="C:mitochondrial inner membrane"/>
    <property type="evidence" value="ECO:0007669"/>
    <property type="project" value="UniProtKB-SubCell"/>
</dbReference>
<evidence type="ECO:0000256" key="9">
    <source>
        <dbReference type="ARBA" id="ARBA00022982"/>
    </source>
</evidence>
<dbReference type="PRINTS" id="PR01434">
    <property type="entry name" value="NADHDHGNASE5"/>
</dbReference>
<feature type="transmembrane region" description="Helical" evidence="16">
    <location>
        <begin position="161"/>
        <end position="181"/>
    </location>
</feature>
<dbReference type="EMBL" id="KC848655">
    <property type="protein sequence ID" value="AGO02027.1"/>
    <property type="molecule type" value="Genomic_DNA"/>
</dbReference>
<keyword evidence="6 16" id="KW-0812">Transmembrane</keyword>
<dbReference type="GO" id="GO:0008137">
    <property type="term" value="F:NADH dehydrogenase (ubiquinone) activity"/>
    <property type="evidence" value="ECO:0007669"/>
    <property type="project" value="UniProtKB-EC"/>
</dbReference>
<dbReference type="Pfam" id="PF00662">
    <property type="entry name" value="Proton_antipo_N"/>
    <property type="match status" value="1"/>
</dbReference>
<proteinExistence type="inferred from homology"/>
<evidence type="ECO:0000259" key="17">
    <source>
        <dbReference type="Pfam" id="PF00361"/>
    </source>
</evidence>
<evidence type="ECO:0000256" key="16">
    <source>
        <dbReference type="RuleBase" id="RU003404"/>
    </source>
</evidence>
<evidence type="ECO:0000259" key="19">
    <source>
        <dbReference type="Pfam" id="PF06455"/>
    </source>
</evidence>
<reference evidence="20" key="2">
    <citation type="submission" date="2013-03" db="EMBL/GenBank/DDBJ databases">
        <authorList>
            <person name="Huang X."/>
            <person name="Wu X."/>
            <person name="Zhou C."/>
            <person name="Ouyang S."/>
        </authorList>
    </citation>
    <scope>NUCLEOTIDE SEQUENCE</scope>
</reference>
<feature type="transmembrane region" description="Helical" evidence="16">
    <location>
        <begin position="222"/>
        <end position="240"/>
    </location>
</feature>
<feature type="transmembrane region" description="Helical" evidence="16">
    <location>
        <begin position="280"/>
        <end position="300"/>
    </location>
</feature>
<reference evidence="20" key="1">
    <citation type="journal article" date="2013" name="PLoS ONE">
        <title>The Complete Maternally and Paternally Inherited Mitochondrial Genomes of the Endangered Freshwater Mussel Solenaia carinatus (Bivalvia: Unionidae) and Implications for Unionidae Taxonomy.</title>
        <authorList>
            <person name="Huang X.C."/>
            <person name="Rong J."/>
            <person name="Liu Y."/>
            <person name="Zhang M.H."/>
            <person name="Wan Y."/>
            <person name="Ouyang S."/>
            <person name="Zhou C.H."/>
            <person name="Wu X.P."/>
        </authorList>
    </citation>
    <scope>NUCLEOTIDE SEQUENCE</scope>
</reference>
<evidence type="ECO:0000256" key="8">
    <source>
        <dbReference type="ARBA" id="ARBA00022967"/>
    </source>
</evidence>
<feature type="transmembrane region" description="Helical" evidence="16">
    <location>
        <begin position="347"/>
        <end position="366"/>
    </location>
</feature>
<comment type="function">
    <text evidence="16">Core subunit of the mitochondrial membrane respiratory chain NADH dehydrogenase (Complex I) which catalyzes electron transfer from NADH through the respiratory chain, using ubiquinone as an electron acceptor. Essential for the catalytic activity and assembly of complex I.</text>
</comment>
<gene>
    <name evidence="20" type="primary">nad5</name>
</gene>
<accession>V9NEI8</accession>
<feature type="transmembrane region" description="Helical" evidence="16">
    <location>
        <begin position="252"/>
        <end position="273"/>
    </location>
</feature>
<organism evidence="20">
    <name type="scientific">Solenaia carinata</name>
    <dbReference type="NCBI Taxonomy" id="1903492"/>
    <lineage>
        <taxon>Eukaryota</taxon>
        <taxon>Metazoa</taxon>
        <taxon>Spiralia</taxon>
        <taxon>Lophotrochozoa</taxon>
        <taxon>Mollusca</taxon>
        <taxon>Bivalvia</taxon>
        <taxon>Autobranchia</taxon>
        <taxon>Heteroconchia</taxon>
        <taxon>Palaeoheterodonta</taxon>
        <taxon>Unionida</taxon>
        <taxon>Unionoidea</taxon>
        <taxon>Unionidae</taxon>
        <taxon>Gonideinae</taxon>
        <taxon>Solenaia</taxon>
    </lineage>
</organism>
<name>V9NEI8_9BIVA</name>
<keyword evidence="12 16" id="KW-0830">Ubiquinone</keyword>
<dbReference type="InterPro" id="IPR003945">
    <property type="entry name" value="NU5C-like"/>
</dbReference>
<evidence type="ECO:0000256" key="14">
    <source>
        <dbReference type="ARBA" id="ARBA00023136"/>
    </source>
</evidence>
<evidence type="ECO:0000256" key="2">
    <source>
        <dbReference type="ARBA" id="ARBA00012944"/>
    </source>
</evidence>
<keyword evidence="7" id="KW-0999">Mitochondrion inner membrane</keyword>
<feature type="domain" description="NADH dehydrogenase subunit 5 C-terminal" evidence="19">
    <location>
        <begin position="402"/>
        <end position="565"/>
    </location>
</feature>
<feature type="transmembrane region" description="Helical" evidence="16">
    <location>
        <begin position="306"/>
        <end position="326"/>
    </location>
</feature>
<feature type="transmembrane region" description="Helical" evidence="16">
    <location>
        <begin position="501"/>
        <end position="518"/>
    </location>
</feature>
<evidence type="ECO:0000256" key="10">
    <source>
        <dbReference type="ARBA" id="ARBA00022989"/>
    </source>
</evidence>
<dbReference type="EC" id="7.1.1.2" evidence="2 16"/>
<dbReference type="Pfam" id="PF06455">
    <property type="entry name" value="NADH5_C"/>
    <property type="match status" value="1"/>
</dbReference>
<evidence type="ECO:0000256" key="4">
    <source>
        <dbReference type="ARBA" id="ARBA00022448"/>
    </source>
</evidence>
<geneLocation type="mitochondrion" evidence="20"/>
<evidence type="ECO:0000256" key="7">
    <source>
        <dbReference type="ARBA" id="ARBA00022792"/>
    </source>
</evidence>
<feature type="transmembrane region" description="Helical" evidence="16">
    <location>
        <begin position="566"/>
        <end position="586"/>
    </location>
</feature>
<evidence type="ECO:0000256" key="1">
    <source>
        <dbReference type="ARBA" id="ARBA00004448"/>
    </source>
</evidence>
<feature type="transmembrane region" description="Helical" evidence="16">
    <location>
        <begin position="468"/>
        <end position="489"/>
    </location>
</feature>
<evidence type="ECO:0000256" key="3">
    <source>
        <dbReference type="ARBA" id="ARBA00021096"/>
    </source>
</evidence>
<feature type="transmembrane region" description="Helical" evidence="16">
    <location>
        <begin position="428"/>
        <end position="448"/>
    </location>
</feature>
<comment type="subcellular location">
    <subcellularLocation>
        <location evidence="1">Mitochondrion inner membrane</location>
        <topology evidence="1">Multi-pass membrane protein</topology>
    </subcellularLocation>
</comment>
<comment type="catalytic activity">
    <reaction evidence="15 16">
        <text>a ubiquinone + NADH + 5 H(+)(in) = a ubiquinol + NAD(+) + 4 H(+)(out)</text>
        <dbReference type="Rhea" id="RHEA:29091"/>
        <dbReference type="Rhea" id="RHEA-COMP:9565"/>
        <dbReference type="Rhea" id="RHEA-COMP:9566"/>
        <dbReference type="ChEBI" id="CHEBI:15378"/>
        <dbReference type="ChEBI" id="CHEBI:16389"/>
        <dbReference type="ChEBI" id="CHEBI:17976"/>
        <dbReference type="ChEBI" id="CHEBI:57540"/>
        <dbReference type="ChEBI" id="CHEBI:57945"/>
        <dbReference type="EC" id="7.1.1.2"/>
    </reaction>
</comment>
<keyword evidence="13 16" id="KW-0496">Mitochondrion</keyword>
<dbReference type="Pfam" id="PF00361">
    <property type="entry name" value="Proton_antipo_M"/>
    <property type="match status" value="1"/>
</dbReference>
<feature type="transmembrane region" description="Helical" evidence="16">
    <location>
        <begin position="97"/>
        <end position="116"/>
    </location>
</feature>
<sequence>MSSFDSSVAMKNATSSFLVWAGLLFFGVFVLWVIWFSGLVRNVFVFEWEFFSACGFSFTILILLDFLSALFSFVVCLISGCVFVFSVSYMEGDKFKGSFSGLVGAFVMAMNVLIFIPNLVFVLLGWDLLGIVSFLLVIYYQNNLSVGAGMLTILMNRVGDVFLILSISLSSSVGGWGVLWVEQFSCHLMVIGVLLAGASMTKSAQIPFSVWLPAAMAAPTPVSALVHSSTLVTVGVYFLFRHYCLLSCVEGLFPFLSKIGCLTLMMSSMGACFELDIKKLIALSTLSHLSFMIYVMGIGYPTLGVFHMLSHALFKSLLFLCAGHYIHTAGSCQDLRQMAGLAWSSSPSLVSCTFAGLSSLCGFPYLSGFYSKDAIIEGSVSHMGGFFEVLFLVIGASASCLYSMRLLLYSTFGPMSSFPLRVSSVDSLYVSVPIFVLSVGGIIFGYIMQQVWVEACESFSLSFFTKMWLFSILNFGFFILFIDSFNFEYEGDDEGGSGERLKFVGLFLSSFWFLRWWFVCLPELWFKYGVRSVMALEMGWMEVIGGQGVSSTMIVPSVNLVAFEGISVLLVLRLTGIFLMALGLFLL</sequence>
<dbReference type="InterPro" id="IPR001750">
    <property type="entry name" value="ND/Mrp_TM"/>
</dbReference>
<dbReference type="PANTHER" id="PTHR42829:SF2">
    <property type="entry name" value="NADH-UBIQUINONE OXIDOREDUCTASE CHAIN 5"/>
    <property type="match status" value="1"/>
</dbReference>
<feature type="transmembrane region" description="Helical" evidence="16">
    <location>
        <begin position="386"/>
        <end position="408"/>
    </location>
</feature>
<dbReference type="GO" id="GO:0042773">
    <property type="term" value="P:ATP synthesis coupled electron transport"/>
    <property type="evidence" value="ECO:0007669"/>
    <property type="project" value="InterPro"/>
</dbReference>
<feature type="domain" description="NADH:quinone oxidoreductase/Mrp antiporter transmembrane" evidence="17">
    <location>
        <begin position="118"/>
        <end position="391"/>
    </location>
</feature>
<keyword evidence="9" id="KW-0249">Electron transport</keyword>
<evidence type="ECO:0000259" key="18">
    <source>
        <dbReference type="Pfam" id="PF00662"/>
    </source>
</evidence>
<comment type="similarity">
    <text evidence="16">Belongs to the complex I subunit 5 family.</text>
</comment>
<keyword evidence="14 16" id="KW-0472">Membrane</keyword>
<feature type="transmembrane region" description="Helical" evidence="16">
    <location>
        <begin position="187"/>
        <end position="210"/>
    </location>
</feature>
<feature type="transmembrane region" description="Helical" evidence="16">
    <location>
        <begin position="70"/>
        <end position="90"/>
    </location>
</feature>
<dbReference type="GO" id="GO:0015990">
    <property type="term" value="P:electron transport coupled proton transport"/>
    <property type="evidence" value="ECO:0007669"/>
    <property type="project" value="TreeGrafter"/>
</dbReference>
<feature type="transmembrane region" description="Helical" evidence="16">
    <location>
        <begin position="122"/>
        <end position="140"/>
    </location>
</feature>
<evidence type="ECO:0000256" key="6">
    <source>
        <dbReference type="ARBA" id="ARBA00022692"/>
    </source>
</evidence>
<protein>
    <recommendedName>
        <fullName evidence="3 16">NADH-ubiquinone oxidoreductase chain 5</fullName>
        <ecNumber evidence="2 16">7.1.1.2</ecNumber>
    </recommendedName>
</protein>
<evidence type="ECO:0000256" key="13">
    <source>
        <dbReference type="ARBA" id="ARBA00023128"/>
    </source>
</evidence>
<feature type="transmembrane region" description="Helical" evidence="16">
    <location>
        <begin position="17"/>
        <end position="36"/>
    </location>
</feature>
<evidence type="ECO:0000256" key="12">
    <source>
        <dbReference type="ARBA" id="ARBA00023075"/>
    </source>
</evidence>
<evidence type="ECO:0000256" key="5">
    <source>
        <dbReference type="ARBA" id="ARBA00022660"/>
    </source>
</evidence>
<feature type="domain" description="NADH-Ubiquinone oxidoreductase (complex I) chain 5 N-terminal" evidence="18">
    <location>
        <begin position="51"/>
        <end position="98"/>
    </location>
</feature>
<keyword evidence="4 16" id="KW-0813">Transport</keyword>
<evidence type="ECO:0000313" key="20">
    <source>
        <dbReference type="EMBL" id="AGO02027.1"/>
    </source>
</evidence>
<dbReference type="GO" id="GO:0003954">
    <property type="term" value="F:NADH dehydrogenase activity"/>
    <property type="evidence" value="ECO:0007669"/>
    <property type="project" value="TreeGrafter"/>
</dbReference>
<dbReference type="InterPro" id="IPR010934">
    <property type="entry name" value="NADH_DH_su5_C"/>
</dbReference>
<dbReference type="PANTHER" id="PTHR42829">
    <property type="entry name" value="NADH-UBIQUINONE OXIDOREDUCTASE CHAIN 5"/>
    <property type="match status" value="1"/>
</dbReference>
<evidence type="ECO:0000256" key="15">
    <source>
        <dbReference type="ARBA" id="ARBA00049551"/>
    </source>
</evidence>
<keyword evidence="5" id="KW-0679">Respiratory chain</keyword>
<keyword evidence="8" id="KW-1278">Translocase</keyword>
<dbReference type="AlphaFoldDB" id="V9NEI8"/>
<keyword evidence="11 16" id="KW-0520">NAD</keyword>
<feature type="transmembrane region" description="Helical" evidence="16">
    <location>
        <begin position="43"/>
        <end position="64"/>
    </location>
</feature>